<dbReference type="Proteomes" id="UP000320390">
    <property type="component" value="Chromosome"/>
</dbReference>
<reference evidence="2 3" key="1">
    <citation type="submission" date="2019-02" db="EMBL/GenBank/DDBJ databases">
        <title>Deep-cultivation of Planctomycetes and their phenomic and genomic characterization uncovers novel biology.</title>
        <authorList>
            <person name="Wiegand S."/>
            <person name="Jogler M."/>
            <person name="Boedeker C."/>
            <person name="Pinto D."/>
            <person name="Vollmers J."/>
            <person name="Rivas-Marin E."/>
            <person name="Kohn T."/>
            <person name="Peeters S.H."/>
            <person name="Heuer A."/>
            <person name="Rast P."/>
            <person name="Oberbeckmann S."/>
            <person name="Bunk B."/>
            <person name="Jeske O."/>
            <person name="Meyerdierks A."/>
            <person name="Storesund J.E."/>
            <person name="Kallscheuer N."/>
            <person name="Luecker S."/>
            <person name="Lage O.M."/>
            <person name="Pohl T."/>
            <person name="Merkel B.J."/>
            <person name="Hornburger P."/>
            <person name="Mueller R.-W."/>
            <person name="Bruemmer F."/>
            <person name="Labrenz M."/>
            <person name="Spormann A.M."/>
            <person name="Op den Camp H."/>
            <person name="Overmann J."/>
            <person name="Amann R."/>
            <person name="Jetten M.S.M."/>
            <person name="Mascher T."/>
            <person name="Medema M.H."/>
            <person name="Devos D.P."/>
            <person name="Kaster A.-K."/>
            <person name="Ovreas L."/>
            <person name="Rohde M."/>
            <person name="Galperin M.Y."/>
            <person name="Jogler C."/>
        </authorList>
    </citation>
    <scope>NUCLEOTIDE SEQUENCE [LARGE SCALE GENOMIC DNA]</scope>
    <source>
        <strain evidence="2 3">Poly30</strain>
    </source>
</reference>
<dbReference type="RefSeq" id="WP_145199827.1">
    <property type="nucleotide sequence ID" value="NZ_CP036434.1"/>
</dbReference>
<sequence precursor="true">MTASLYCLRLLLLAPLFPAASAQSLFVDDDAPGPGTGTLEDPFPGIVEALADSSCMPGTTVVVLPGEYSPFTVTTNHLVIEAQGGPMETIIDRSAPDPFGVIVQASDVSIEGFWFRGAPDGVLRQGLGVHVGGRAIVRRCIFTDIETAFSNGWDLYVFRSAVVRCHVGYRAAGQDLSGFQDSIFWDVGVVAQGSLTGQPDLSTCFFGDPITFGPDDLHLRRISPCIDAGSGPSDPDGSPADIGPYAYDLNHPLGTSYCFNEANSTGARGRIQLVGTSSLSSLAAGGQLKLRASRCPVGQLGVFVIGEARGESSLMSGGTLSVGPPIGRRGPVVIDGVGVGEVVWLNAANQSGLGAGDLRSAQLWHRDSTPSGTGLSHAVHLMLRP</sequence>
<dbReference type="InterPro" id="IPR011050">
    <property type="entry name" value="Pectin_lyase_fold/virulence"/>
</dbReference>
<keyword evidence="1" id="KW-0732">Signal</keyword>
<evidence type="ECO:0000256" key="1">
    <source>
        <dbReference type="SAM" id="SignalP"/>
    </source>
</evidence>
<dbReference type="AlphaFoldDB" id="A0A518EV61"/>
<evidence type="ECO:0000313" key="3">
    <source>
        <dbReference type="Proteomes" id="UP000320390"/>
    </source>
</evidence>
<keyword evidence="3" id="KW-1185">Reference proteome</keyword>
<dbReference type="Gene3D" id="2.160.20.10">
    <property type="entry name" value="Single-stranded right-handed beta-helix, Pectin lyase-like"/>
    <property type="match status" value="1"/>
</dbReference>
<dbReference type="SUPFAM" id="SSF51126">
    <property type="entry name" value="Pectin lyase-like"/>
    <property type="match status" value="1"/>
</dbReference>
<dbReference type="EMBL" id="CP036434">
    <property type="protein sequence ID" value="QDV07980.1"/>
    <property type="molecule type" value="Genomic_DNA"/>
</dbReference>
<gene>
    <name evidence="2" type="ORF">Poly30_35160</name>
</gene>
<feature type="signal peptide" evidence="1">
    <location>
        <begin position="1"/>
        <end position="22"/>
    </location>
</feature>
<evidence type="ECO:0008006" key="4">
    <source>
        <dbReference type="Google" id="ProtNLM"/>
    </source>
</evidence>
<protein>
    <recommendedName>
        <fullName evidence="4">DUF1565 domain-containing protein</fullName>
    </recommendedName>
</protein>
<feature type="chain" id="PRO_5021870636" description="DUF1565 domain-containing protein" evidence="1">
    <location>
        <begin position="23"/>
        <end position="385"/>
    </location>
</feature>
<name>A0A518EV61_9BACT</name>
<dbReference type="InterPro" id="IPR012334">
    <property type="entry name" value="Pectin_lyas_fold"/>
</dbReference>
<proteinExistence type="predicted"/>
<accession>A0A518EV61</accession>
<organism evidence="2 3">
    <name type="scientific">Saltatorellus ferox</name>
    <dbReference type="NCBI Taxonomy" id="2528018"/>
    <lineage>
        <taxon>Bacteria</taxon>
        <taxon>Pseudomonadati</taxon>
        <taxon>Planctomycetota</taxon>
        <taxon>Planctomycetia</taxon>
        <taxon>Planctomycetia incertae sedis</taxon>
        <taxon>Saltatorellus</taxon>
    </lineage>
</organism>
<evidence type="ECO:0000313" key="2">
    <source>
        <dbReference type="EMBL" id="QDV07980.1"/>
    </source>
</evidence>